<protein>
    <recommendedName>
        <fullName evidence="4">DNA-binding protein</fullName>
    </recommendedName>
</protein>
<evidence type="ECO:0000256" key="1">
    <source>
        <dbReference type="SAM" id="MobiDB-lite"/>
    </source>
</evidence>
<gene>
    <name evidence="2" type="ORF">IW245_004003</name>
</gene>
<name>A0A8J7KK98_9ACTN</name>
<feature type="region of interest" description="Disordered" evidence="1">
    <location>
        <begin position="651"/>
        <end position="671"/>
    </location>
</feature>
<evidence type="ECO:0000313" key="3">
    <source>
        <dbReference type="Proteomes" id="UP000622552"/>
    </source>
</evidence>
<reference evidence="2" key="1">
    <citation type="submission" date="2020-11" db="EMBL/GenBank/DDBJ databases">
        <title>Sequencing the genomes of 1000 actinobacteria strains.</title>
        <authorList>
            <person name="Klenk H.-P."/>
        </authorList>
    </citation>
    <scope>NUCLEOTIDE SEQUENCE</scope>
    <source>
        <strain evidence="2">DSM 45356</strain>
    </source>
</reference>
<organism evidence="2 3">
    <name type="scientific">Longispora fulva</name>
    <dbReference type="NCBI Taxonomy" id="619741"/>
    <lineage>
        <taxon>Bacteria</taxon>
        <taxon>Bacillati</taxon>
        <taxon>Actinomycetota</taxon>
        <taxon>Actinomycetes</taxon>
        <taxon>Micromonosporales</taxon>
        <taxon>Micromonosporaceae</taxon>
        <taxon>Longispora</taxon>
    </lineage>
</organism>
<accession>A0A8J7KK98</accession>
<dbReference type="EMBL" id="JADOUF010000001">
    <property type="protein sequence ID" value="MBG6137809.1"/>
    <property type="molecule type" value="Genomic_DNA"/>
</dbReference>
<dbReference type="RefSeq" id="WP_197004631.1">
    <property type="nucleotide sequence ID" value="NZ_BONS01000024.1"/>
</dbReference>
<evidence type="ECO:0000313" key="2">
    <source>
        <dbReference type="EMBL" id="MBG6137809.1"/>
    </source>
</evidence>
<sequence>MRSAHLLDAGAVLPLGASVDAEDTVDTLTARAYTHPAFGGRTVVRLVPGTLGGAEDLTMDFLGFHAPSTVADVGIVRQRALGFPAWALVNDPANGHHALALVKEIEKLARMAGSRIGPAKDGFDALGQKLALAVPHFLPTYYEQAGRAFLAAESASYAAIMFGKAREAERVYALTIEEERQHAVFLEFALGGALTAKALSLHARDLAARSTPLEAFTRFRRLCVERTLGGLPPYAAMHTDLRRLAKAAGLALDEVDEQVLGELLGAPATMKAPESFWTAYRGTLVRLARRDPALRARLLGMTVGNCGDATWLSILEEAGAVEALIDGTSDGAADWLTRFSAHRMRRRYRNARREPALLDLVERMAPRLVADGVAVNLGDGSWIDPDLLDLCLARGVPVTDPENQTSRLSVDDWLTDPADGRRDLLAVAGDPRYRSALASGLEYELRGYGSTRADLTKVRRALAVPGLRLAAEGWLAEFAGNLTGHGLPTLSDQLNRLNALACAEGFAVNPEATRRIVDHPLGPLLGRTLRAGVFDEYGWPALDDAVARATTTPDDATDLRLTPQWPHLLVSRDDSPVVQVVGRDGIELEHHTRIPADQRKWMWRQILRYVDGQLLVCWDRGSDRGGYWSGTPDDVFVVGDHAFDSGDAVSLPLPGGGRTSGARPLHPGDRSAEGYLPVASDGVSYWALKPSDDPETWHELDPRTGTLGRASLPAFFEDGARDGETLLRDRCRLHPAPGAELGPFGGADGLTGWRLRKTADGTLVGEGIDGRTFTLTPDNPVGKELNGALRFPGAAEVVGLARLANWHRQPHIGCLSDGFAIGSYLVGQRRPPFAAGTPVLPPERFWHHMRVRDEAGSAALRAVTDAQAAELVAGAVGLLAAEPVAGAPDPVAELVRRVLPGISHPELVAGVAGIVGVAASQAAMLADYCAILEGREVAGQGGVEPEAGPYLDEDLQSGLTMLIRYCYNRQYSVARFVDWAARVFLGEFPTGPQPAPSGDQDWFDVFGLLPAVLYRAALPTTPEPRRAALVAFAGHCAEVGLLAPGSRMRRVTVVPDDGVALVVGQVLGGDGRRAVVLSTGGEYAELLEFSLDGAFGALPGGRITREQPLADGTVDAAAVAAFAAAYREHGPVTWEPARVDALSTGAGISRAEAAVVLAGVVSDGFEALGLTEAEFSAANNTWSRSGLPLTRALALLVPADPADLWTTGPDVDRLARWAVDRNGVRTPVRDSLIVELAKAGLHFPVPPSELVHGIVNAGTCRWLAAPTEDIAAQSVVVSLARALPWLAHHLPADDPVRAALPGALDRVLALLARPDTTLRCGHIDPKKIPKFAEKLGVTATTTTEGDRIGPLLVEADSGWRGVHLTPAQLTGLDDPALDLVWSEMDAPETVTALRGLLDGRIARVLGGVPVPGDGSVEPRNPAAVVPDLVEEVSAAHGIGTDAATLYLQLLALPNPTDRNITLWNGWKPARSKKARAELAATDLVVEGKRSRAGRSLFLPGGWLELRSPRLPMEAWKTGLLLTDQAGAWFLDMMVPAVPLSELFTVAWQRVRQGDGPRFDELITERRRRP</sequence>
<dbReference type="Proteomes" id="UP000622552">
    <property type="component" value="Unassembled WGS sequence"/>
</dbReference>
<proteinExistence type="predicted"/>
<evidence type="ECO:0008006" key="4">
    <source>
        <dbReference type="Google" id="ProtNLM"/>
    </source>
</evidence>
<keyword evidence="3" id="KW-1185">Reference proteome</keyword>
<comment type="caution">
    <text evidence="2">The sequence shown here is derived from an EMBL/GenBank/DDBJ whole genome shotgun (WGS) entry which is preliminary data.</text>
</comment>